<sequence>VTKAVAPTSRRNSNTPAPAPWMPVLVDSYQSNAAFPGSNRAHIATIGPNGRPQNHSLQFKQFGINTAVPQSELKLPPLSPAAGPTTTIVKAIPETATSSSIQSKLNALLVFAADVRTLSLTQNHHFLPSLSPNRSTLPIVGRTFTLHPETHSEVSWTFPITADSFRLSGRLYLSKHAESETMSFPSILPAWSPKDKDPSASVFERARQRMWENMTRAEKGVYGGSIENLGLLMLDVEEVEHVVSGPVGEVMVRTGYKCVVPKRSYGRGAGVCWEVKGMPM</sequence>
<dbReference type="EMBL" id="JADGJD010000823">
    <property type="protein sequence ID" value="KAJ3048252.1"/>
    <property type="molecule type" value="Genomic_DNA"/>
</dbReference>
<dbReference type="Proteomes" id="UP001212841">
    <property type="component" value="Unassembled WGS sequence"/>
</dbReference>
<feature type="non-terminal residue" evidence="1">
    <location>
        <position position="1"/>
    </location>
</feature>
<dbReference type="InterPro" id="IPR012349">
    <property type="entry name" value="Split_barrel_FMN-bd"/>
</dbReference>
<comment type="caution">
    <text evidence="1">The sequence shown here is derived from an EMBL/GenBank/DDBJ whole genome shotgun (WGS) entry which is preliminary data.</text>
</comment>
<protein>
    <submittedName>
        <fullName evidence="1">Uncharacterized protein</fullName>
    </submittedName>
</protein>
<name>A0AAD5S9X3_9FUNG</name>
<evidence type="ECO:0000313" key="2">
    <source>
        <dbReference type="Proteomes" id="UP001212841"/>
    </source>
</evidence>
<organism evidence="1 2">
    <name type="scientific">Rhizophlyctis rosea</name>
    <dbReference type="NCBI Taxonomy" id="64517"/>
    <lineage>
        <taxon>Eukaryota</taxon>
        <taxon>Fungi</taxon>
        <taxon>Fungi incertae sedis</taxon>
        <taxon>Chytridiomycota</taxon>
        <taxon>Chytridiomycota incertae sedis</taxon>
        <taxon>Chytridiomycetes</taxon>
        <taxon>Rhizophlyctidales</taxon>
        <taxon>Rhizophlyctidaceae</taxon>
        <taxon>Rhizophlyctis</taxon>
    </lineage>
</organism>
<evidence type="ECO:0000313" key="1">
    <source>
        <dbReference type="EMBL" id="KAJ3048252.1"/>
    </source>
</evidence>
<dbReference type="AlphaFoldDB" id="A0AAD5S9X3"/>
<gene>
    <name evidence="1" type="ORF">HK097_010737</name>
</gene>
<keyword evidence="2" id="KW-1185">Reference proteome</keyword>
<dbReference type="Gene3D" id="2.30.110.10">
    <property type="entry name" value="Electron Transport, Fmn-binding Protein, Chain A"/>
    <property type="match status" value="1"/>
</dbReference>
<accession>A0AAD5S9X3</accession>
<proteinExistence type="predicted"/>
<reference evidence="1" key="1">
    <citation type="submission" date="2020-05" db="EMBL/GenBank/DDBJ databases">
        <title>Phylogenomic resolution of chytrid fungi.</title>
        <authorList>
            <person name="Stajich J.E."/>
            <person name="Amses K."/>
            <person name="Simmons R."/>
            <person name="Seto K."/>
            <person name="Myers J."/>
            <person name="Bonds A."/>
            <person name="Quandt C.A."/>
            <person name="Barry K."/>
            <person name="Liu P."/>
            <person name="Grigoriev I."/>
            <person name="Longcore J.E."/>
            <person name="James T.Y."/>
        </authorList>
    </citation>
    <scope>NUCLEOTIDE SEQUENCE</scope>
    <source>
        <strain evidence="1">JEL0318</strain>
    </source>
</reference>